<evidence type="ECO:0000313" key="6">
    <source>
        <dbReference type="Proteomes" id="UP001500655"/>
    </source>
</evidence>
<dbReference type="Proteomes" id="UP001500655">
    <property type="component" value="Unassembled WGS sequence"/>
</dbReference>
<evidence type="ECO:0000259" key="4">
    <source>
        <dbReference type="PROSITE" id="PS50995"/>
    </source>
</evidence>
<keyword evidence="6" id="KW-1185">Reference proteome</keyword>
<dbReference type="EMBL" id="BAAALS010000024">
    <property type="protein sequence ID" value="GAA1767947.1"/>
    <property type="molecule type" value="Genomic_DNA"/>
</dbReference>
<accession>A0ABP4X1B2</accession>
<feature type="domain" description="HTH marR-type" evidence="4">
    <location>
        <begin position="11"/>
        <end position="143"/>
    </location>
</feature>
<keyword evidence="3" id="KW-0804">Transcription</keyword>
<evidence type="ECO:0000256" key="2">
    <source>
        <dbReference type="ARBA" id="ARBA00023125"/>
    </source>
</evidence>
<sequence>MEVGYSVPMTEPDLGWALGTLLRAYRESLPPTMGEFPHGVRGYQTLCEVVSRQQPSQLALANRLGIDPTVMTYLIDDLVAADLVERRPNPADRRQRQIIATAGGREAIATLCGQVTAAEAVVLAALDEKERLDFRRLLLKAACGHADNSTDGCEAGHPDA</sequence>
<evidence type="ECO:0000256" key="3">
    <source>
        <dbReference type="ARBA" id="ARBA00023163"/>
    </source>
</evidence>
<evidence type="ECO:0000313" key="5">
    <source>
        <dbReference type="EMBL" id="GAA1767947.1"/>
    </source>
</evidence>
<dbReference type="SUPFAM" id="SSF46785">
    <property type="entry name" value="Winged helix' DNA-binding domain"/>
    <property type="match status" value="1"/>
</dbReference>
<dbReference type="InterPro" id="IPR036390">
    <property type="entry name" value="WH_DNA-bd_sf"/>
</dbReference>
<dbReference type="PANTHER" id="PTHR33164:SF64">
    <property type="entry name" value="TRANSCRIPTIONAL REGULATOR SLYA"/>
    <property type="match status" value="1"/>
</dbReference>
<proteinExistence type="predicted"/>
<comment type="caution">
    <text evidence="5">The sequence shown here is derived from an EMBL/GenBank/DDBJ whole genome shotgun (WGS) entry which is preliminary data.</text>
</comment>
<keyword evidence="2" id="KW-0238">DNA-binding</keyword>
<protein>
    <recommendedName>
        <fullName evidence="4">HTH marR-type domain-containing protein</fullName>
    </recommendedName>
</protein>
<dbReference type="Pfam" id="PF12802">
    <property type="entry name" value="MarR_2"/>
    <property type="match status" value="1"/>
</dbReference>
<dbReference type="PROSITE" id="PS50995">
    <property type="entry name" value="HTH_MARR_2"/>
    <property type="match status" value="1"/>
</dbReference>
<evidence type="ECO:0000256" key="1">
    <source>
        <dbReference type="ARBA" id="ARBA00023015"/>
    </source>
</evidence>
<dbReference type="InterPro" id="IPR000835">
    <property type="entry name" value="HTH_MarR-typ"/>
</dbReference>
<dbReference type="Gene3D" id="1.10.10.10">
    <property type="entry name" value="Winged helix-like DNA-binding domain superfamily/Winged helix DNA-binding domain"/>
    <property type="match status" value="1"/>
</dbReference>
<organism evidence="5 6">
    <name type="scientific">Luedemannella helvata</name>
    <dbReference type="NCBI Taxonomy" id="349315"/>
    <lineage>
        <taxon>Bacteria</taxon>
        <taxon>Bacillati</taxon>
        <taxon>Actinomycetota</taxon>
        <taxon>Actinomycetes</taxon>
        <taxon>Micromonosporales</taxon>
        <taxon>Micromonosporaceae</taxon>
        <taxon>Luedemannella</taxon>
    </lineage>
</organism>
<dbReference type="PANTHER" id="PTHR33164">
    <property type="entry name" value="TRANSCRIPTIONAL REGULATOR, MARR FAMILY"/>
    <property type="match status" value="1"/>
</dbReference>
<dbReference type="InterPro" id="IPR036388">
    <property type="entry name" value="WH-like_DNA-bd_sf"/>
</dbReference>
<gene>
    <name evidence="5" type="ORF">GCM10009681_43770</name>
</gene>
<keyword evidence="1" id="KW-0805">Transcription regulation</keyword>
<dbReference type="SMART" id="SM00347">
    <property type="entry name" value="HTH_MARR"/>
    <property type="match status" value="1"/>
</dbReference>
<dbReference type="InterPro" id="IPR039422">
    <property type="entry name" value="MarR/SlyA-like"/>
</dbReference>
<name>A0ABP4X1B2_9ACTN</name>
<reference evidence="6" key="1">
    <citation type="journal article" date="2019" name="Int. J. Syst. Evol. Microbiol.">
        <title>The Global Catalogue of Microorganisms (GCM) 10K type strain sequencing project: providing services to taxonomists for standard genome sequencing and annotation.</title>
        <authorList>
            <consortium name="The Broad Institute Genomics Platform"/>
            <consortium name="The Broad Institute Genome Sequencing Center for Infectious Disease"/>
            <person name="Wu L."/>
            <person name="Ma J."/>
        </authorList>
    </citation>
    <scope>NUCLEOTIDE SEQUENCE [LARGE SCALE GENOMIC DNA]</scope>
    <source>
        <strain evidence="6">JCM 13249</strain>
    </source>
</reference>